<dbReference type="Proteomes" id="UP000774617">
    <property type="component" value="Unassembled WGS sequence"/>
</dbReference>
<feature type="compositionally biased region" description="Basic and acidic residues" evidence="1">
    <location>
        <begin position="47"/>
        <end position="68"/>
    </location>
</feature>
<sequence length="126" mass="14051">MARPIALGRALLTWQLVFSVCNSGEESIPHASGQIFARLLHDHSNRRGAELGAERPARNTSVPHDRLGSKAARKRNRCEVAANNKRSAEERSSDPPASTQRELRERPSVSREGVKVKSSWRQRSKS</sequence>
<proteinExistence type="predicted"/>
<evidence type="ECO:0008006" key="5">
    <source>
        <dbReference type="Google" id="ProtNLM"/>
    </source>
</evidence>
<gene>
    <name evidence="3" type="ORF">B0J12DRAFT_693003</name>
</gene>
<feature type="signal peptide" evidence="2">
    <location>
        <begin position="1"/>
        <end position="19"/>
    </location>
</feature>
<protein>
    <recommendedName>
        <fullName evidence="5">Secreted protein</fullName>
    </recommendedName>
</protein>
<accession>A0ABQ8GTH8</accession>
<feature type="region of interest" description="Disordered" evidence="1">
    <location>
        <begin position="47"/>
        <end position="126"/>
    </location>
</feature>
<evidence type="ECO:0000313" key="3">
    <source>
        <dbReference type="EMBL" id="KAH7064564.1"/>
    </source>
</evidence>
<dbReference type="EMBL" id="JAGTJR010000001">
    <property type="protein sequence ID" value="KAH7064564.1"/>
    <property type="molecule type" value="Genomic_DNA"/>
</dbReference>
<comment type="caution">
    <text evidence="3">The sequence shown here is derived from an EMBL/GenBank/DDBJ whole genome shotgun (WGS) entry which is preliminary data.</text>
</comment>
<evidence type="ECO:0000313" key="4">
    <source>
        <dbReference type="Proteomes" id="UP000774617"/>
    </source>
</evidence>
<feature type="chain" id="PRO_5046777865" description="Secreted protein" evidence="2">
    <location>
        <begin position="20"/>
        <end position="126"/>
    </location>
</feature>
<evidence type="ECO:0000256" key="2">
    <source>
        <dbReference type="SAM" id="SignalP"/>
    </source>
</evidence>
<organism evidence="3 4">
    <name type="scientific">Macrophomina phaseolina</name>
    <dbReference type="NCBI Taxonomy" id="35725"/>
    <lineage>
        <taxon>Eukaryota</taxon>
        <taxon>Fungi</taxon>
        <taxon>Dikarya</taxon>
        <taxon>Ascomycota</taxon>
        <taxon>Pezizomycotina</taxon>
        <taxon>Dothideomycetes</taxon>
        <taxon>Dothideomycetes incertae sedis</taxon>
        <taxon>Botryosphaeriales</taxon>
        <taxon>Botryosphaeriaceae</taxon>
        <taxon>Macrophomina</taxon>
    </lineage>
</organism>
<evidence type="ECO:0000256" key="1">
    <source>
        <dbReference type="SAM" id="MobiDB-lite"/>
    </source>
</evidence>
<name>A0ABQ8GTH8_9PEZI</name>
<keyword evidence="2" id="KW-0732">Signal</keyword>
<reference evidence="3 4" key="1">
    <citation type="journal article" date="2021" name="Nat. Commun.">
        <title>Genetic determinants of endophytism in the Arabidopsis root mycobiome.</title>
        <authorList>
            <person name="Mesny F."/>
            <person name="Miyauchi S."/>
            <person name="Thiergart T."/>
            <person name="Pickel B."/>
            <person name="Atanasova L."/>
            <person name="Karlsson M."/>
            <person name="Huettel B."/>
            <person name="Barry K.W."/>
            <person name="Haridas S."/>
            <person name="Chen C."/>
            <person name="Bauer D."/>
            <person name="Andreopoulos W."/>
            <person name="Pangilinan J."/>
            <person name="LaButti K."/>
            <person name="Riley R."/>
            <person name="Lipzen A."/>
            <person name="Clum A."/>
            <person name="Drula E."/>
            <person name="Henrissat B."/>
            <person name="Kohler A."/>
            <person name="Grigoriev I.V."/>
            <person name="Martin F.M."/>
            <person name="Hacquard S."/>
        </authorList>
    </citation>
    <scope>NUCLEOTIDE SEQUENCE [LARGE SCALE GENOMIC DNA]</scope>
    <source>
        <strain evidence="3 4">MPI-SDFR-AT-0080</strain>
    </source>
</reference>
<feature type="compositionally biased region" description="Basic and acidic residues" evidence="1">
    <location>
        <begin position="101"/>
        <end position="115"/>
    </location>
</feature>
<keyword evidence="4" id="KW-1185">Reference proteome</keyword>